<dbReference type="AlphaFoldDB" id="A0A8J4CDD5"/>
<dbReference type="SMART" id="SM01227">
    <property type="entry name" value="GCK"/>
    <property type="match status" value="1"/>
</dbReference>
<dbReference type="InterPro" id="IPR012891">
    <property type="entry name" value="GCK_dom"/>
</dbReference>
<sequence>MSGSANISEVGEKKECPICVMFREGGCEQEFNNFMDCGVRGEKGDGDYKDCIPLFEAMRRCMQRNQAVFGDVLKDVEELSKTNTEYPEDSRPQQASVDSS</sequence>
<organism evidence="3 4">
    <name type="scientific">Volvox reticuliferus</name>
    <dbReference type="NCBI Taxonomy" id="1737510"/>
    <lineage>
        <taxon>Eukaryota</taxon>
        <taxon>Viridiplantae</taxon>
        <taxon>Chlorophyta</taxon>
        <taxon>core chlorophytes</taxon>
        <taxon>Chlorophyceae</taxon>
        <taxon>CS clade</taxon>
        <taxon>Chlamydomonadales</taxon>
        <taxon>Volvocaceae</taxon>
        <taxon>Volvox</taxon>
    </lineage>
</organism>
<accession>A0A8J4CDD5</accession>
<evidence type="ECO:0000259" key="2">
    <source>
        <dbReference type="SMART" id="SM01227"/>
    </source>
</evidence>
<protein>
    <recommendedName>
        <fullName evidence="2">GCK domain-containing protein</fullName>
    </recommendedName>
</protein>
<feature type="domain" description="GCK" evidence="2">
    <location>
        <begin position="14"/>
        <end position="84"/>
    </location>
</feature>
<dbReference type="OrthoDB" id="522768at2759"/>
<dbReference type="Pfam" id="PF07802">
    <property type="entry name" value="GCK"/>
    <property type="match status" value="1"/>
</dbReference>
<dbReference type="Gene3D" id="1.10.287.2900">
    <property type="match status" value="1"/>
</dbReference>
<feature type="region of interest" description="Disordered" evidence="1">
    <location>
        <begin position="81"/>
        <end position="100"/>
    </location>
</feature>
<evidence type="ECO:0000313" key="4">
    <source>
        <dbReference type="Proteomes" id="UP000747110"/>
    </source>
</evidence>
<gene>
    <name evidence="3" type="ORF">Vretifemale_6614</name>
</gene>
<keyword evidence="4" id="KW-1185">Reference proteome</keyword>
<evidence type="ECO:0000313" key="3">
    <source>
        <dbReference type="EMBL" id="GIL77050.1"/>
    </source>
</evidence>
<name>A0A8J4CDD5_9CHLO</name>
<reference evidence="3" key="1">
    <citation type="journal article" date="2021" name="Proc. Natl. Acad. Sci. U.S.A.">
        <title>Three genomes in the algal genus Volvox reveal the fate of a haploid sex-determining region after a transition to homothallism.</title>
        <authorList>
            <person name="Yamamoto K."/>
            <person name="Hamaji T."/>
            <person name="Kawai-Toyooka H."/>
            <person name="Matsuzaki R."/>
            <person name="Takahashi F."/>
            <person name="Nishimura Y."/>
            <person name="Kawachi M."/>
            <person name="Noguchi H."/>
            <person name="Minakuchi Y."/>
            <person name="Umen J.G."/>
            <person name="Toyoda A."/>
            <person name="Nozaki H."/>
        </authorList>
    </citation>
    <scope>NUCLEOTIDE SEQUENCE</scope>
    <source>
        <strain evidence="3">NIES-3786</strain>
    </source>
</reference>
<evidence type="ECO:0000256" key="1">
    <source>
        <dbReference type="SAM" id="MobiDB-lite"/>
    </source>
</evidence>
<comment type="caution">
    <text evidence="3">The sequence shown here is derived from an EMBL/GenBank/DDBJ whole genome shotgun (WGS) entry which is preliminary data.</text>
</comment>
<dbReference type="Proteomes" id="UP000747110">
    <property type="component" value="Unassembled WGS sequence"/>
</dbReference>
<proteinExistence type="predicted"/>
<dbReference type="EMBL" id="BNCP01000010">
    <property type="protein sequence ID" value="GIL77050.1"/>
    <property type="molecule type" value="Genomic_DNA"/>
</dbReference>